<keyword evidence="3" id="KW-0131">Cell cycle</keyword>
<dbReference type="EMBL" id="JAHLPM010000008">
    <property type="protein sequence ID" value="MBU5438452.1"/>
    <property type="molecule type" value="Genomic_DNA"/>
</dbReference>
<accession>A0ABS6E6B3</accession>
<evidence type="ECO:0000313" key="5">
    <source>
        <dbReference type="EMBL" id="MBU5438452.1"/>
    </source>
</evidence>
<dbReference type="InterPro" id="IPR011601">
    <property type="entry name" value="MurB_C"/>
</dbReference>
<evidence type="ECO:0000256" key="3">
    <source>
        <dbReference type="HAMAP-Rule" id="MF_00037"/>
    </source>
</evidence>
<feature type="active site" evidence="3">
    <location>
        <position position="182"/>
    </location>
</feature>
<dbReference type="HAMAP" id="MF_00037">
    <property type="entry name" value="MurB"/>
    <property type="match status" value="1"/>
</dbReference>
<dbReference type="InterPro" id="IPR016166">
    <property type="entry name" value="FAD-bd_PCMH"/>
</dbReference>
<name>A0ABS6E6B3_9FIRM</name>
<feature type="active site" evidence="3">
    <location>
        <position position="302"/>
    </location>
</feature>
<gene>
    <name evidence="3 5" type="primary">murB</name>
    <name evidence="5" type="ORF">KQI42_10555</name>
</gene>
<dbReference type="Proteomes" id="UP000749471">
    <property type="component" value="Unassembled WGS sequence"/>
</dbReference>
<dbReference type="NCBIfam" id="TIGR00179">
    <property type="entry name" value="murB"/>
    <property type="match status" value="1"/>
</dbReference>
<keyword evidence="3" id="KW-0274">FAD</keyword>
<evidence type="ECO:0000259" key="4">
    <source>
        <dbReference type="PROSITE" id="PS51387"/>
    </source>
</evidence>
<keyword evidence="3" id="KW-0132">Cell division</keyword>
<proteinExistence type="inferred from homology"/>
<organism evidence="5 6">
    <name type="scientific">Tissierella simiarum</name>
    <dbReference type="NCBI Taxonomy" id="2841534"/>
    <lineage>
        <taxon>Bacteria</taxon>
        <taxon>Bacillati</taxon>
        <taxon>Bacillota</taxon>
        <taxon>Tissierellia</taxon>
        <taxon>Tissierellales</taxon>
        <taxon>Tissierellaceae</taxon>
        <taxon>Tissierella</taxon>
    </lineage>
</organism>
<dbReference type="PANTHER" id="PTHR21071:SF4">
    <property type="entry name" value="UDP-N-ACETYLENOLPYRUVOYLGLUCOSAMINE REDUCTASE"/>
    <property type="match status" value="1"/>
</dbReference>
<comment type="catalytic activity">
    <reaction evidence="3">
        <text>UDP-N-acetyl-alpha-D-muramate + NADP(+) = UDP-N-acetyl-3-O-(1-carboxyvinyl)-alpha-D-glucosamine + NADPH + H(+)</text>
        <dbReference type="Rhea" id="RHEA:12248"/>
        <dbReference type="ChEBI" id="CHEBI:15378"/>
        <dbReference type="ChEBI" id="CHEBI:57783"/>
        <dbReference type="ChEBI" id="CHEBI:58349"/>
        <dbReference type="ChEBI" id="CHEBI:68483"/>
        <dbReference type="ChEBI" id="CHEBI:70757"/>
        <dbReference type="EC" id="1.3.1.98"/>
    </reaction>
</comment>
<keyword evidence="3" id="KW-0961">Cell wall biogenesis/degradation</keyword>
<dbReference type="EC" id="1.3.1.98" evidence="3"/>
<reference evidence="5 6" key="1">
    <citation type="submission" date="2021-06" db="EMBL/GenBank/DDBJ databases">
        <authorList>
            <person name="Sun Q."/>
            <person name="Li D."/>
        </authorList>
    </citation>
    <scope>NUCLEOTIDE SEQUENCE [LARGE SCALE GENOMIC DNA]</scope>
    <source>
        <strain evidence="5 6">MSJ-40</strain>
    </source>
</reference>
<dbReference type="Pfam" id="PF02873">
    <property type="entry name" value="MurB_C"/>
    <property type="match status" value="1"/>
</dbReference>
<keyword evidence="6" id="KW-1185">Reference proteome</keyword>
<comment type="subcellular location">
    <subcellularLocation>
        <location evidence="3">Cytoplasm</location>
    </subcellularLocation>
</comment>
<dbReference type="Pfam" id="PF01565">
    <property type="entry name" value="FAD_binding_4"/>
    <property type="match status" value="1"/>
</dbReference>
<keyword evidence="3" id="KW-0133">Cell shape</keyword>
<comment type="caution">
    <text evidence="5">The sequence shown here is derived from an EMBL/GenBank/DDBJ whole genome shotgun (WGS) entry which is preliminary data.</text>
</comment>
<sequence>MLGVVLLKKEELFNIFNNKSFGKILFNEPMKNHTSFKIGGPADVMVIPSKEEEVIECIKFCRESDLDFLVMGNGTNLLIKDGGIRGVVIKINDGLNKVHFEDNIIYCESGVLLSVVSKLALKDSLTGLEFASGIPGTIGGAVTMNAGAYGGEMKDVITKVRVLNKNNNIVEYKNEEMNFRYRGGKVGDEGLVVLGVEMKLNKGDYSTIEETMRDLTFKRNSKQPLELPSGGSTFKRPVGNFAGKLIEDSGLRGLRRGDAQISEKHCGFVVNLGNASCKDVLELISVVTKVVNDKFQVKLEPEIRILGED</sequence>
<dbReference type="InterPro" id="IPR003170">
    <property type="entry name" value="MurB"/>
</dbReference>
<dbReference type="NCBIfam" id="NF010480">
    <property type="entry name" value="PRK13905.1"/>
    <property type="match status" value="1"/>
</dbReference>
<keyword evidence="1 3" id="KW-0285">Flavoprotein</keyword>
<evidence type="ECO:0000256" key="1">
    <source>
        <dbReference type="ARBA" id="ARBA00022630"/>
    </source>
</evidence>
<feature type="active site" description="Proton donor" evidence="3">
    <location>
        <position position="232"/>
    </location>
</feature>
<comment type="function">
    <text evidence="3">Cell wall formation.</text>
</comment>
<keyword evidence="3" id="KW-0573">Peptidoglycan synthesis</keyword>
<dbReference type="InterPro" id="IPR006094">
    <property type="entry name" value="Oxid_FAD_bind_N"/>
</dbReference>
<dbReference type="PANTHER" id="PTHR21071">
    <property type="entry name" value="UDP-N-ACETYLENOLPYRUVOYLGLUCOSAMINE REDUCTASE"/>
    <property type="match status" value="1"/>
</dbReference>
<comment type="cofactor">
    <cofactor evidence="3">
        <name>FAD</name>
        <dbReference type="ChEBI" id="CHEBI:57692"/>
    </cofactor>
</comment>
<comment type="similarity">
    <text evidence="3">Belongs to the MurB family.</text>
</comment>
<dbReference type="GO" id="GO:0008762">
    <property type="term" value="F:UDP-N-acetylmuramate dehydrogenase activity"/>
    <property type="evidence" value="ECO:0007669"/>
    <property type="project" value="UniProtKB-EC"/>
</dbReference>
<evidence type="ECO:0000256" key="2">
    <source>
        <dbReference type="ARBA" id="ARBA00023002"/>
    </source>
</evidence>
<keyword evidence="3" id="KW-0963">Cytoplasm</keyword>
<dbReference type="PROSITE" id="PS51387">
    <property type="entry name" value="FAD_PCMH"/>
    <property type="match status" value="1"/>
</dbReference>
<evidence type="ECO:0000313" key="6">
    <source>
        <dbReference type="Proteomes" id="UP000749471"/>
    </source>
</evidence>
<feature type="domain" description="FAD-binding PCMH-type" evidence="4">
    <location>
        <begin position="38"/>
        <end position="203"/>
    </location>
</feature>
<comment type="pathway">
    <text evidence="3">Cell wall biogenesis; peptidoglycan biosynthesis.</text>
</comment>
<keyword evidence="2 3" id="KW-0560">Oxidoreductase</keyword>
<keyword evidence="3" id="KW-0521">NADP</keyword>
<protein>
    <recommendedName>
        <fullName evidence="3">UDP-N-acetylenolpyruvoylglucosamine reductase</fullName>
        <ecNumber evidence="3">1.3.1.98</ecNumber>
    </recommendedName>
    <alternativeName>
        <fullName evidence="3">UDP-N-acetylmuramate dehydrogenase</fullName>
    </alternativeName>
</protein>